<dbReference type="RefSeq" id="WP_130990557.1">
    <property type="nucleotide sequence ID" value="NZ_SISK01000004.1"/>
</dbReference>
<dbReference type="AlphaFoldDB" id="A0A4Q9G6L1"/>
<dbReference type="OrthoDB" id="7998346at2"/>
<protein>
    <submittedName>
        <fullName evidence="1">Uncharacterized protein</fullName>
    </submittedName>
</protein>
<dbReference type="Proteomes" id="UP000293520">
    <property type="component" value="Unassembled WGS sequence"/>
</dbReference>
<reference evidence="1 2" key="1">
    <citation type="submission" date="2019-02" db="EMBL/GenBank/DDBJ databases">
        <title>Paracoccus subflavus sp. nov., isolated from marine sediment of the Pacific Ocean.</title>
        <authorList>
            <person name="Zhang G."/>
        </authorList>
    </citation>
    <scope>NUCLEOTIDE SEQUENCE [LARGE SCALE GENOMIC DNA]</scope>
    <source>
        <strain evidence="1 2">GY0581</strain>
    </source>
</reference>
<evidence type="ECO:0000313" key="2">
    <source>
        <dbReference type="Proteomes" id="UP000293520"/>
    </source>
</evidence>
<organism evidence="1 2">
    <name type="scientific">Paracoccus subflavus</name>
    <dbReference type="NCBI Taxonomy" id="2528244"/>
    <lineage>
        <taxon>Bacteria</taxon>
        <taxon>Pseudomonadati</taxon>
        <taxon>Pseudomonadota</taxon>
        <taxon>Alphaproteobacteria</taxon>
        <taxon>Rhodobacterales</taxon>
        <taxon>Paracoccaceae</taxon>
        <taxon>Paracoccus</taxon>
    </lineage>
</organism>
<accession>A0A4Q9G6L1</accession>
<name>A0A4Q9G6L1_9RHOB</name>
<evidence type="ECO:0000313" key="1">
    <source>
        <dbReference type="EMBL" id="TBN41076.1"/>
    </source>
</evidence>
<gene>
    <name evidence="1" type="ORF">EYE42_06750</name>
</gene>
<comment type="caution">
    <text evidence="1">The sequence shown here is derived from an EMBL/GenBank/DDBJ whole genome shotgun (WGS) entry which is preliminary data.</text>
</comment>
<proteinExistence type="predicted"/>
<keyword evidence="2" id="KW-1185">Reference proteome</keyword>
<dbReference type="EMBL" id="SISK01000004">
    <property type="protein sequence ID" value="TBN41076.1"/>
    <property type="molecule type" value="Genomic_DNA"/>
</dbReference>
<sequence>MFGDDAPTVEDLLSQIQDFVAILRGVEEAVADGQGGEIEWRVTDVTKNSPLTFEVTPFPKRHAMNVDNRAQEVVAATAIGINTLTRGRGRPLYFSDALIGKVEKVVDRVENGLAETIIDVSAYDGAPPISVTRSSAPSALTHLSQFRSPEPISYRELGSIEGFITKVELDGYHRPIVWLRHRLDGQAVKCVSKERGLDRIGHFEVAEVLKGLRVQVFGLISYKDLEKIASVEVDDVHVFAEDSELPDISDIIDPQLTGGIEAVKFLRQLREDG</sequence>